<feature type="signal peptide" evidence="2">
    <location>
        <begin position="1"/>
        <end position="19"/>
    </location>
</feature>
<feature type="chain" id="PRO_5038789255" description="DUF5666 domain-containing protein" evidence="2">
    <location>
        <begin position="20"/>
        <end position="281"/>
    </location>
</feature>
<dbReference type="PROSITE" id="PS51257">
    <property type="entry name" value="PROKAR_LIPOPROTEIN"/>
    <property type="match status" value="1"/>
</dbReference>
<name>A0A9D2L838_9FIRM</name>
<protein>
    <recommendedName>
        <fullName evidence="5">DUF5666 domain-containing protein</fullName>
    </recommendedName>
</protein>
<proteinExistence type="predicted"/>
<sequence>MKKMAVTAAFMALALGMTACSSSPSQTETTPEATEAAVQETTQAETEETEEEEEDYFYGFITQVADDQVTVQDDEGQTAVFDCSEAEFSDDYPLSEGDEVEITFLGTMSEDVTKAVYVDIITSAAEESEEAASEDEDPVMTGMIEKVEGTTLSLKSDEDDNVYRFDTSIAQQVSLGGIQAGVEAEITYYGDLEDEDYLPMATRIVTEDAYDSEDAQEYTLTGTVVEAGTDYVVLETADQDKSLFTFVGDAGMFDGVNPGDTATVIYEGTLTGKTVRALGLK</sequence>
<evidence type="ECO:0000256" key="2">
    <source>
        <dbReference type="SAM" id="SignalP"/>
    </source>
</evidence>
<evidence type="ECO:0000256" key="1">
    <source>
        <dbReference type="SAM" id="MobiDB-lite"/>
    </source>
</evidence>
<evidence type="ECO:0000313" key="3">
    <source>
        <dbReference type="EMBL" id="HJB07725.1"/>
    </source>
</evidence>
<evidence type="ECO:0000313" key="4">
    <source>
        <dbReference type="Proteomes" id="UP000886804"/>
    </source>
</evidence>
<comment type="caution">
    <text evidence="3">The sequence shown here is derived from an EMBL/GenBank/DDBJ whole genome shotgun (WGS) entry which is preliminary data.</text>
</comment>
<keyword evidence="2" id="KW-0732">Signal</keyword>
<reference evidence="3" key="2">
    <citation type="submission" date="2021-04" db="EMBL/GenBank/DDBJ databases">
        <authorList>
            <person name="Gilroy R."/>
        </authorList>
    </citation>
    <scope>NUCLEOTIDE SEQUENCE</scope>
    <source>
        <strain evidence="3">CHK188-4685</strain>
    </source>
</reference>
<reference evidence="3" key="1">
    <citation type="journal article" date="2021" name="PeerJ">
        <title>Extensive microbial diversity within the chicken gut microbiome revealed by metagenomics and culture.</title>
        <authorList>
            <person name="Gilroy R."/>
            <person name="Ravi A."/>
            <person name="Getino M."/>
            <person name="Pursley I."/>
            <person name="Horton D.L."/>
            <person name="Alikhan N.F."/>
            <person name="Baker D."/>
            <person name="Gharbi K."/>
            <person name="Hall N."/>
            <person name="Watson M."/>
            <person name="Adriaenssens E.M."/>
            <person name="Foster-Nyarko E."/>
            <person name="Jarju S."/>
            <person name="Secka A."/>
            <person name="Antonio M."/>
            <person name="Oren A."/>
            <person name="Chaudhuri R.R."/>
            <person name="La Ragione R."/>
            <person name="Hildebrand F."/>
            <person name="Pallen M.J."/>
        </authorList>
    </citation>
    <scope>NUCLEOTIDE SEQUENCE</scope>
    <source>
        <strain evidence="3">CHK188-4685</strain>
    </source>
</reference>
<feature type="compositionally biased region" description="Low complexity" evidence="1">
    <location>
        <begin position="26"/>
        <end position="44"/>
    </location>
</feature>
<dbReference type="AlphaFoldDB" id="A0A9D2L838"/>
<gene>
    <name evidence="3" type="ORF">H9716_07650</name>
</gene>
<accession>A0A9D2L838</accession>
<evidence type="ECO:0008006" key="5">
    <source>
        <dbReference type="Google" id="ProtNLM"/>
    </source>
</evidence>
<organism evidence="3 4">
    <name type="scientific">Candidatus Enterocloster faecavium</name>
    <dbReference type="NCBI Taxonomy" id="2838560"/>
    <lineage>
        <taxon>Bacteria</taxon>
        <taxon>Bacillati</taxon>
        <taxon>Bacillota</taxon>
        <taxon>Clostridia</taxon>
        <taxon>Lachnospirales</taxon>
        <taxon>Lachnospiraceae</taxon>
        <taxon>Enterocloster</taxon>
    </lineage>
</organism>
<feature type="region of interest" description="Disordered" evidence="1">
    <location>
        <begin position="20"/>
        <end position="52"/>
    </location>
</feature>
<dbReference type="Proteomes" id="UP000886804">
    <property type="component" value="Unassembled WGS sequence"/>
</dbReference>
<dbReference type="EMBL" id="DWYS01000092">
    <property type="protein sequence ID" value="HJB07725.1"/>
    <property type="molecule type" value="Genomic_DNA"/>
</dbReference>